<proteinExistence type="predicted"/>
<reference evidence="1 2" key="1">
    <citation type="submission" date="2024-04" db="EMBL/GenBank/DDBJ databases">
        <title>Novel genus in family Flammeovirgaceae.</title>
        <authorList>
            <person name="Nguyen T.H."/>
            <person name="Vuong T.Q."/>
            <person name="Le H."/>
            <person name="Kim S.-G."/>
        </authorList>
    </citation>
    <scope>NUCLEOTIDE SEQUENCE [LARGE SCALE GENOMIC DNA]</scope>
    <source>
        <strain evidence="1 2">JCM 23209</strain>
    </source>
</reference>
<protein>
    <recommendedName>
        <fullName evidence="3">STAS/SEC14 domain-containing protein</fullName>
    </recommendedName>
</protein>
<dbReference type="AlphaFoldDB" id="A0AAW9S7T8"/>
<comment type="caution">
    <text evidence="1">The sequence shown here is derived from an EMBL/GenBank/DDBJ whole genome shotgun (WGS) entry which is preliminary data.</text>
</comment>
<sequence>MNNSYNLLTLWERNFSKCTFDYQHLFLSHTFYGFPDEFDLQEVSYDVLSTLTNRKLDKLLIDASQFQFSNTSFKYWLTQNWFSQAREAGLRHVAWVVSTENVIDIMELVEESLEGIVNVQYFDSEAKGRTWLAGIES</sequence>
<dbReference type="Proteomes" id="UP001403385">
    <property type="component" value="Unassembled WGS sequence"/>
</dbReference>
<dbReference type="EMBL" id="JBDKWZ010000007">
    <property type="protein sequence ID" value="MEN7549024.1"/>
    <property type="molecule type" value="Genomic_DNA"/>
</dbReference>
<keyword evidence="2" id="KW-1185">Reference proteome</keyword>
<gene>
    <name evidence="1" type="ORF">AAG747_13960</name>
</gene>
<organism evidence="1 2">
    <name type="scientific">Rapidithrix thailandica</name>
    <dbReference type="NCBI Taxonomy" id="413964"/>
    <lineage>
        <taxon>Bacteria</taxon>
        <taxon>Pseudomonadati</taxon>
        <taxon>Bacteroidota</taxon>
        <taxon>Cytophagia</taxon>
        <taxon>Cytophagales</taxon>
        <taxon>Flammeovirgaceae</taxon>
        <taxon>Rapidithrix</taxon>
    </lineage>
</organism>
<evidence type="ECO:0008006" key="3">
    <source>
        <dbReference type="Google" id="ProtNLM"/>
    </source>
</evidence>
<name>A0AAW9S7T8_9BACT</name>
<dbReference type="RefSeq" id="WP_346821796.1">
    <property type="nucleotide sequence ID" value="NZ_JBDKWZ010000007.1"/>
</dbReference>
<accession>A0AAW9S7T8</accession>
<evidence type="ECO:0000313" key="2">
    <source>
        <dbReference type="Proteomes" id="UP001403385"/>
    </source>
</evidence>
<evidence type="ECO:0000313" key="1">
    <source>
        <dbReference type="EMBL" id="MEN7549024.1"/>
    </source>
</evidence>